<evidence type="ECO:0000313" key="4">
    <source>
        <dbReference type="Proteomes" id="UP000011124"/>
    </source>
</evidence>
<organism evidence="2 3">
    <name type="scientific">Selenomonas sputigena (strain ATCC 35185 / DSM 20758 / CCUG 44933 / VPI D19B-28)</name>
    <dbReference type="NCBI Taxonomy" id="546271"/>
    <lineage>
        <taxon>Bacteria</taxon>
        <taxon>Bacillati</taxon>
        <taxon>Bacillota</taxon>
        <taxon>Negativicutes</taxon>
        <taxon>Selenomonadales</taxon>
        <taxon>Selenomonadaceae</taxon>
        <taxon>Selenomonas</taxon>
    </lineage>
</organism>
<proteinExistence type="predicted"/>
<dbReference type="HOGENOM" id="CLU_813526_0_0_9"/>
<dbReference type="OrthoDB" id="2019742at2"/>
<evidence type="ECO:0000313" key="1">
    <source>
        <dbReference type="EMBL" id="AEC01177.1"/>
    </source>
</evidence>
<protein>
    <submittedName>
        <fullName evidence="2">Uncharacterized protein</fullName>
    </submittedName>
</protein>
<evidence type="ECO:0000313" key="2">
    <source>
        <dbReference type="EMBL" id="EEX77367.1"/>
    </source>
</evidence>
<dbReference type="KEGG" id="ssg:Selsp_2231"/>
<name>C9LUV1_SELS3</name>
<dbReference type="EMBL" id="CP002637">
    <property type="protein sequence ID" value="AEC01177.1"/>
    <property type="molecule type" value="Genomic_DNA"/>
</dbReference>
<dbReference type="EMBL" id="ACKP02000019">
    <property type="protein sequence ID" value="EEX77367.1"/>
    <property type="molecule type" value="Genomic_DNA"/>
</dbReference>
<dbReference type="Proteomes" id="UP000003505">
    <property type="component" value="Unassembled WGS sequence"/>
</dbReference>
<dbReference type="RefSeq" id="WP_006192525.1">
    <property type="nucleotide sequence ID" value="NC_015437.1"/>
</dbReference>
<sequence>MERIWWGSVPNATRYVQEIVDAVREEKSMVLVLGKDVPWREFLPVLVEERIAFLPDRSLKRLACPAEEPGAYLLEHYCMEEKRLAYRAGKSHAQFLAEAEGLVLHKAIVWIDIQDAAKARAWTEFIHAYYGFAKKGAATPSFLLAFSEDFGVGRGCKGIVYHAFSDEVNEFDRFAFATLAAAGSVGQRRLKPYLATLAATVCAEDMELCAACSRRGMDFLRHPRETLERIAEEEVRSDGSPFALDALYEDLTRRIWKAQVKTVFPAIEDRRQAYIEKCRDALRTMNLVPEEVEIGVLSHKAAVGEIKLPSADVEELLLLKEARNHLAHIREVPFGVVERLV</sequence>
<reference evidence="1 4" key="2">
    <citation type="submission" date="2011-04" db="EMBL/GenBank/DDBJ databases">
        <title>The complete genome of Selenomonas sputigena DSM 20758.</title>
        <authorList>
            <consortium name="US DOE Joint Genome Institute (JGI-PGF)"/>
            <person name="Lucas S."/>
            <person name="Copeland A."/>
            <person name="Lapidus A."/>
            <person name="Bruce D."/>
            <person name="Goodwin L."/>
            <person name="Pitluck S."/>
            <person name="Peters L."/>
            <person name="Kyrpides N."/>
            <person name="Mavromatis K."/>
            <person name="Ivanova N."/>
            <person name="Ovchinnikova G."/>
            <person name="Teshima H."/>
            <person name="Detter J.C."/>
            <person name="Tapia R."/>
            <person name="Han C."/>
            <person name="Land M."/>
            <person name="Hauser L."/>
            <person name="Markowitz V."/>
            <person name="Cheng J.-F."/>
            <person name="Hugenholtz P."/>
            <person name="Woyke T."/>
            <person name="Wu D."/>
            <person name="Gronow S."/>
            <person name="Wellnitz S."/>
            <person name="Schneider S."/>
            <person name="Klenk H.-P."/>
            <person name="Eisen J.A."/>
        </authorList>
    </citation>
    <scope>NUCLEOTIDE SEQUENCE [LARGE SCALE GENOMIC DNA]</scope>
    <source>
        <strain evidence="1">ATCC 35185</strain>
        <strain evidence="4">ATCC 35185 / DSM 20758 / VPI D19B-28</strain>
    </source>
</reference>
<evidence type="ECO:0000313" key="3">
    <source>
        <dbReference type="Proteomes" id="UP000003505"/>
    </source>
</evidence>
<keyword evidence="4" id="KW-1185">Reference proteome</keyword>
<accession>C9LUV1</accession>
<gene>
    <name evidence="1" type="ordered locus">Selsp_2231</name>
    <name evidence="2" type="ORF">SELSPUOL_01241</name>
</gene>
<dbReference type="AlphaFoldDB" id="C9LUV1"/>
<dbReference type="Proteomes" id="UP000011124">
    <property type="component" value="Chromosome"/>
</dbReference>
<reference evidence="2 3" key="1">
    <citation type="submission" date="2009-09" db="EMBL/GenBank/DDBJ databases">
        <authorList>
            <person name="Weinstock G."/>
            <person name="Sodergren E."/>
            <person name="Clifton S."/>
            <person name="Fulton L."/>
            <person name="Fulton B."/>
            <person name="Courtney L."/>
            <person name="Fronick C."/>
            <person name="Harrison M."/>
            <person name="Strong C."/>
            <person name="Farmer C."/>
            <person name="Delahaunty K."/>
            <person name="Markovic C."/>
            <person name="Hall O."/>
            <person name="Minx P."/>
            <person name="Tomlinson C."/>
            <person name="Mitreva M."/>
            <person name="Nelson J."/>
            <person name="Hou S."/>
            <person name="Wollam A."/>
            <person name="Pepin K.H."/>
            <person name="Johnson M."/>
            <person name="Bhonagiri V."/>
            <person name="Nash W.E."/>
            <person name="Warren W."/>
            <person name="Chinwalla A."/>
            <person name="Mardis E.R."/>
            <person name="Wilson R.K."/>
        </authorList>
    </citation>
    <scope>NUCLEOTIDE SEQUENCE [LARGE SCALE GENOMIC DNA]</scope>
    <source>
        <strain evidence="2">ATCC 35185</strain>
        <strain evidence="3">ATCC 35185 / DSM 20758 / VPI D19B-28</strain>
    </source>
</reference>